<accession>A0A2T4JC33</accession>
<keyword evidence="2" id="KW-1185">Reference proteome</keyword>
<evidence type="ECO:0000313" key="2">
    <source>
        <dbReference type="Proteomes" id="UP000241362"/>
    </source>
</evidence>
<evidence type="ECO:0000313" key="1">
    <source>
        <dbReference type="EMBL" id="PTE15451.1"/>
    </source>
</evidence>
<protein>
    <submittedName>
        <fullName evidence="1">Uncharacterized protein</fullName>
    </submittedName>
</protein>
<proteinExistence type="predicted"/>
<reference evidence="1 2" key="1">
    <citation type="submission" date="2018-03" db="EMBL/GenBank/DDBJ databases">
        <title>Rhodobacter blasticus.</title>
        <authorList>
            <person name="Meyer T.E."/>
            <person name="Miller S."/>
            <person name="Lodha T."/>
            <person name="Gandham S."/>
            <person name="Chintalapati S."/>
            <person name="Chintalapati V.R."/>
        </authorList>
    </citation>
    <scope>NUCLEOTIDE SEQUENCE [LARGE SCALE GENOMIC DNA]</scope>
    <source>
        <strain evidence="1 2">DSM 2131</strain>
    </source>
</reference>
<dbReference type="AlphaFoldDB" id="A0A2T4JC33"/>
<organism evidence="1 2">
    <name type="scientific">Fuscovulum blasticum DSM 2131</name>
    <dbReference type="NCBI Taxonomy" id="1188250"/>
    <lineage>
        <taxon>Bacteria</taxon>
        <taxon>Pseudomonadati</taxon>
        <taxon>Pseudomonadota</taxon>
        <taxon>Alphaproteobacteria</taxon>
        <taxon>Rhodobacterales</taxon>
        <taxon>Paracoccaceae</taxon>
        <taxon>Pseudogemmobacter</taxon>
    </lineage>
</organism>
<gene>
    <name evidence="1" type="ORF">C5F44_05925</name>
</gene>
<dbReference type="Proteomes" id="UP000241362">
    <property type="component" value="Unassembled WGS sequence"/>
</dbReference>
<comment type="caution">
    <text evidence="1">The sequence shown here is derived from an EMBL/GenBank/DDBJ whole genome shotgun (WGS) entry which is preliminary data.</text>
</comment>
<name>A0A2T4JC33_FUSBL</name>
<dbReference type="EMBL" id="PZKE01000004">
    <property type="protein sequence ID" value="PTE15451.1"/>
    <property type="molecule type" value="Genomic_DNA"/>
</dbReference>
<sequence length="40" mass="4555">MGRWITVYNHQRPHTAHGGQPPAVVYFNHIETDQQVQAVA</sequence>